<dbReference type="GO" id="GO:0005524">
    <property type="term" value="F:ATP binding"/>
    <property type="evidence" value="ECO:0007669"/>
    <property type="project" value="UniProtKB-KW"/>
</dbReference>
<evidence type="ECO:0000256" key="1">
    <source>
        <dbReference type="ARBA" id="ARBA00000085"/>
    </source>
</evidence>
<keyword evidence="7 15" id="KW-0418">Kinase</keyword>
<dbReference type="GO" id="GO:0007234">
    <property type="term" value="P:osmosensory signaling via phosphorelay pathway"/>
    <property type="evidence" value="ECO:0007669"/>
    <property type="project" value="TreeGrafter"/>
</dbReference>
<dbReference type="PROSITE" id="PS50112">
    <property type="entry name" value="PAS"/>
    <property type="match status" value="1"/>
</dbReference>
<feature type="transmembrane region" description="Helical" evidence="12">
    <location>
        <begin position="6"/>
        <end position="25"/>
    </location>
</feature>
<gene>
    <name evidence="15" type="ORF">HSR6_0457</name>
</gene>
<evidence type="ECO:0000256" key="2">
    <source>
        <dbReference type="ARBA" id="ARBA00004141"/>
    </source>
</evidence>
<dbReference type="InterPro" id="IPR035965">
    <property type="entry name" value="PAS-like_dom_sf"/>
</dbReference>
<protein>
    <recommendedName>
        <fullName evidence="3">histidine kinase</fullName>
        <ecNumber evidence="3">2.7.13.3</ecNumber>
    </recommendedName>
</protein>
<dbReference type="SUPFAM" id="SSF55785">
    <property type="entry name" value="PYP-like sensor domain (PAS domain)"/>
    <property type="match status" value="1"/>
</dbReference>
<feature type="domain" description="Histidine kinase" evidence="13">
    <location>
        <begin position="370"/>
        <end position="577"/>
    </location>
</feature>
<dbReference type="PANTHER" id="PTHR42878">
    <property type="entry name" value="TWO-COMPONENT HISTIDINE KINASE"/>
    <property type="match status" value="1"/>
</dbReference>
<keyword evidence="5 12" id="KW-0812">Transmembrane</keyword>
<dbReference type="SMART" id="SM00387">
    <property type="entry name" value="HATPase_c"/>
    <property type="match status" value="1"/>
</dbReference>
<dbReference type="CDD" id="cd00130">
    <property type="entry name" value="PAS"/>
    <property type="match status" value="1"/>
</dbReference>
<dbReference type="OrthoDB" id="3369at2157"/>
<dbReference type="RefSeq" id="WP_071932678.1">
    <property type="nucleotide sequence ID" value="NZ_CP016804.1"/>
</dbReference>
<evidence type="ECO:0000256" key="3">
    <source>
        <dbReference type="ARBA" id="ARBA00012438"/>
    </source>
</evidence>
<evidence type="ECO:0000256" key="5">
    <source>
        <dbReference type="ARBA" id="ARBA00022692"/>
    </source>
</evidence>
<keyword evidence="10" id="KW-0902">Two-component regulatory system</keyword>
<dbReference type="Pfam" id="PF02518">
    <property type="entry name" value="HATPase_c"/>
    <property type="match status" value="1"/>
</dbReference>
<feature type="transmembrane region" description="Helical" evidence="12">
    <location>
        <begin position="220"/>
        <end position="239"/>
    </location>
</feature>
<comment type="subcellular location">
    <subcellularLocation>
        <location evidence="2">Membrane</location>
        <topology evidence="2">Multi-pass membrane protein</topology>
    </subcellularLocation>
</comment>
<dbReference type="Pfam" id="PF16927">
    <property type="entry name" value="HisKA_7TM"/>
    <property type="match status" value="1"/>
</dbReference>
<dbReference type="InterPro" id="IPR036890">
    <property type="entry name" value="HATPase_C_sf"/>
</dbReference>
<feature type="transmembrane region" description="Helical" evidence="12">
    <location>
        <begin position="102"/>
        <end position="121"/>
    </location>
</feature>
<dbReference type="GO" id="GO:0006355">
    <property type="term" value="P:regulation of DNA-templated transcription"/>
    <property type="evidence" value="ECO:0007669"/>
    <property type="project" value="InterPro"/>
</dbReference>
<dbReference type="PANTHER" id="PTHR42878:SF7">
    <property type="entry name" value="SENSOR HISTIDINE KINASE GLRK"/>
    <property type="match status" value="1"/>
</dbReference>
<dbReference type="GeneID" id="30416981"/>
<evidence type="ECO:0000256" key="10">
    <source>
        <dbReference type="ARBA" id="ARBA00023012"/>
    </source>
</evidence>
<feature type="transmembrane region" description="Helical" evidence="12">
    <location>
        <begin position="37"/>
        <end position="57"/>
    </location>
</feature>
<name>A0A1J1A9W5_9EURY</name>
<dbReference type="CDD" id="cd00075">
    <property type="entry name" value="HATPase"/>
    <property type="match status" value="1"/>
</dbReference>
<dbReference type="InterPro" id="IPR003594">
    <property type="entry name" value="HATPase_dom"/>
</dbReference>
<keyword evidence="11 12" id="KW-0472">Membrane</keyword>
<keyword evidence="8" id="KW-0067">ATP-binding</keyword>
<dbReference type="SUPFAM" id="SSF55874">
    <property type="entry name" value="ATPase domain of HSP90 chaperone/DNA topoisomerase II/histidine kinase"/>
    <property type="match status" value="1"/>
</dbReference>
<evidence type="ECO:0000259" key="13">
    <source>
        <dbReference type="PROSITE" id="PS50109"/>
    </source>
</evidence>
<dbReference type="InterPro" id="IPR004358">
    <property type="entry name" value="Sig_transdc_His_kin-like_C"/>
</dbReference>
<evidence type="ECO:0000256" key="7">
    <source>
        <dbReference type="ARBA" id="ARBA00022777"/>
    </source>
</evidence>
<evidence type="ECO:0000256" key="9">
    <source>
        <dbReference type="ARBA" id="ARBA00022989"/>
    </source>
</evidence>
<dbReference type="InterPro" id="IPR050351">
    <property type="entry name" value="BphY/WalK/GraS-like"/>
</dbReference>
<evidence type="ECO:0000256" key="4">
    <source>
        <dbReference type="ARBA" id="ARBA00022679"/>
    </source>
</evidence>
<comment type="catalytic activity">
    <reaction evidence="1">
        <text>ATP + protein L-histidine = ADP + protein N-phospho-L-histidine.</text>
        <dbReference type="EC" id="2.7.13.3"/>
    </reaction>
</comment>
<feature type="transmembrane region" description="Helical" evidence="12">
    <location>
        <begin position="163"/>
        <end position="181"/>
    </location>
</feature>
<dbReference type="GO" id="GO:0016020">
    <property type="term" value="C:membrane"/>
    <property type="evidence" value="ECO:0007669"/>
    <property type="project" value="UniProtKB-SubCell"/>
</dbReference>
<feature type="domain" description="PAS" evidence="14">
    <location>
        <begin position="250"/>
        <end position="281"/>
    </location>
</feature>
<dbReference type="InterPro" id="IPR005467">
    <property type="entry name" value="His_kinase_dom"/>
</dbReference>
<organism evidence="15 16">
    <name type="scientific">Halodesulfurarchaeum formicicum</name>
    <dbReference type="NCBI Taxonomy" id="1873524"/>
    <lineage>
        <taxon>Archaea</taxon>
        <taxon>Methanobacteriati</taxon>
        <taxon>Methanobacteriota</taxon>
        <taxon>Stenosarchaea group</taxon>
        <taxon>Halobacteria</taxon>
        <taxon>Halobacteriales</taxon>
        <taxon>Halobacteriaceae</taxon>
        <taxon>Halodesulfurarchaeum</taxon>
    </lineage>
</organism>
<proteinExistence type="predicted"/>
<dbReference type="GO" id="GO:0004673">
    <property type="term" value="F:protein histidine kinase activity"/>
    <property type="evidence" value="ECO:0007669"/>
    <property type="project" value="UniProtKB-EC"/>
</dbReference>
<dbReference type="EMBL" id="CP016804">
    <property type="protein sequence ID" value="APE94922.1"/>
    <property type="molecule type" value="Genomic_DNA"/>
</dbReference>
<feature type="transmembrane region" description="Helical" evidence="12">
    <location>
        <begin position="69"/>
        <end position="90"/>
    </location>
</feature>
<keyword evidence="16" id="KW-1185">Reference proteome</keyword>
<sequence>MQVTPWLVLDVVVLALIAPLSAYAFERYHRRDRRRELLAFGTLTLGIVTWELTSIAIEAATTAGGKLLWYNLGNTLTAPFLLYAFLWFAVAYSQFEVVDPRWIRLVGLGHVLLVGSLLLRWPEFMYQSAGLLTHGPTTVLGITFEEWIVLDRVLGLPFKLYQLYIYGLTVLGGAVLARYLGRNRSRLSTRQTVAIAVGVASPILVNALVFSGLVPPEYNLTDAAFGVTGIAFAVATFRYRLFRLVPIGREQLVETMADPVIMIDSQNRVVDSNPAARELVGAPDSWRGMDAVAFLGPLSELQEDENEPGPTEFEVDDGGRTRHFDLDRSRIADTHGQRGQLLVLREITERKAREEVLQTQRDDLEVLNTMMRHDIRNDLQLATAYADLLEDDVAEDNQAYLDQIQSAATEAIDITKSARDVTEVLLSAGGETNPVRLDTVLEAEVAEVSEAYDSGTIELREAVDPVQIEADDMLESVFRNLLTNAVEHNDTDRPEVEVATEIGADTVRISVADDGPGIPPEERESIFAKGETGLESDGTGLGLYLVQTLVDRYDGRVWIEDNEPRGAVFVVELPRVS</sequence>
<dbReference type="NCBIfam" id="TIGR00229">
    <property type="entry name" value="sensory_box"/>
    <property type="match status" value="1"/>
</dbReference>
<dbReference type="Gene3D" id="3.30.450.20">
    <property type="entry name" value="PAS domain"/>
    <property type="match status" value="1"/>
</dbReference>
<evidence type="ECO:0000256" key="12">
    <source>
        <dbReference type="SAM" id="Phobius"/>
    </source>
</evidence>
<evidence type="ECO:0000259" key="14">
    <source>
        <dbReference type="PROSITE" id="PS50112"/>
    </source>
</evidence>
<dbReference type="GO" id="GO:0000156">
    <property type="term" value="F:phosphorelay response regulator activity"/>
    <property type="evidence" value="ECO:0007669"/>
    <property type="project" value="TreeGrafter"/>
</dbReference>
<feature type="transmembrane region" description="Helical" evidence="12">
    <location>
        <begin position="193"/>
        <end position="214"/>
    </location>
</feature>
<dbReference type="Gene3D" id="3.30.565.10">
    <property type="entry name" value="Histidine kinase-like ATPase, C-terminal domain"/>
    <property type="match status" value="1"/>
</dbReference>
<dbReference type="Pfam" id="PF00989">
    <property type="entry name" value="PAS"/>
    <property type="match status" value="1"/>
</dbReference>
<evidence type="ECO:0000313" key="16">
    <source>
        <dbReference type="Proteomes" id="UP000186165"/>
    </source>
</evidence>
<accession>A0A1J1A9W5</accession>
<dbReference type="PROSITE" id="PS50109">
    <property type="entry name" value="HIS_KIN"/>
    <property type="match status" value="1"/>
</dbReference>
<dbReference type="InterPro" id="IPR000014">
    <property type="entry name" value="PAS"/>
</dbReference>
<evidence type="ECO:0000256" key="11">
    <source>
        <dbReference type="ARBA" id="ARBA00023136"/>
    </source>
</evidence>
<dbReference type="EC" id="2.7.13.3" evidence="3"/>
<dbReference type="AlphaFoldDB" id="A0A1J1A9W5"/>
<keyword evidence="6" id="KW-0547">Nucleotide-binding</keyword>
<dbReference type="PRINTS" id="PR00344">
    <property type="entry name" value="BCTRLSENSOR"/>
</dbReference>
<keyword evidence="4" id="KW-0808">Transferase</keyword>
<dbReference type="GO" id="GO:0030295">
    <property type="term" value="F:protein kinase activator activity"/>
    <property type="evidence" value="ECO:0007669"/>
    <property type="project" value="TreeGrafter"/>
</dbReference>
<dbReference type="KEGG" id="hhsr:HSR6_0457"/>
<evidence type="ECO:0000313" key="15">
    <source>
        <dbReference type="EMBL" id="APE94922.1"/>
    </source>
</evidence>
<evidence type="ECO:0000256" key="6">
    <source>
        <dbReference type="ARBA" id="ARBA00022741"/>
    </source>
</evidence>
<dbReference type="InterPro" id="IPR013767">
    <property type="entry name" value="PAS_fold"/>
</dbReference>
<dbReference type="Proteomes" id="UP000186165">
    <property type="component" value="Chromosome"/>
</dbReference>
<dbReference type="InterPro" id="IPR031621">
    <property type="entry name" value="HisKA_7TM"/>
</dbReference>
<evidence type="ECO:0000256" key="8">
    <source>
        <dbReference type="ARBA" id="ARBA00022840"/>
    </source>
</evidence>
<keyword evidence="9 12" id="KW-1133">Transmembrane helix</keyword>
<reference evidence="16" key="1">
    <citation type="submission" date="2016-08" db="EMBL/GenBank/DDBJ databases">
        <title>Discovery of first anaerobic lithoheterotrophic haloarchae widely represented in hypersaline habitats.</title>
        <authorList>
            <person name="Sorokin D.Y."/>
            <person name="Kublanov I.V."/>
            <person name="Roman P."/>
            <person name="Sinninghe Damste J.S."/>
            <person name="Golyshin P.N."/>
            <person name="Rojo D."/>
            <person name="Ciordia S."/>
            <person name="Mena Md.C."/>
            <person name="Ferrer M."/>
            <person name="Smedile F."/>
            <person name="Messina E."/>
            <person name="La Cono V."/>
            <person name="Yakimov M.M."/>
        </authorList>
    </citation>
    <scope>NUCLEOTIDE SEQUENCE [LARGE SCALE GENOMIC DNA]</scope>
    <source>
        <strain evidence="16">HSR6</strain>
    </source>
</reference>